<feature type="compositionally biased region" description="Basic and acidic residues" evidence="1">
    <location>
        <begin position="58"/>
        <end position="67"/>
    </location>
</feature>
<protein>
    <submittedName>
        <fullName evidence="2">Uncharacterized protein</fullName>
    </submittedName>
</protein>
<feature type="compositionally biased region" description="Basic residues" evidence="1">
    <location>
        <begin position="85"/>
        <end position="97"/>
    </location>
</feature>
<sequence>MANQAATSFDCDGCSHHASFHSLENESEDAVLKKWAAIESSNNQSQATGGSNRKRRRITEEAGHEIEILELTEDDKDPAWVAPPSRHRSQKQTRRTAKTSSGQGRDLSSIQSHYSCKASNTRPQCTRNARAIDQRMEGETSQEGISLTERREPCRPPRHRLLCQSYCNSNLGRPGKYLERRTSWVV</sequence>
<dbReference type="OrthoDB" id="5424021at2759"/>
<feature type="region of interest" description="Disordered" evidence="1">
    <location>
        <begin position="37"/>
        <end position="122"/>
    </location>
</feature>
<dbReference type="Proteomes" id="UP000799537">
    <property type="component" value="Unassembled WGS sequence"/>
</dbReference>
<evidence type="ECO:0000313" key="2">
    <source>
        <dbReference type="EMBL" id="KAF2169372.1"/>
    </source>
</evidence>
<reference evidence="2" key="1">
    <citation type="journal article" date="2020" name="Stud. Mycol.">
        <title>101 Dothideomycetes genomes: a test case for predicting lifestyles and emergence of pathogens.</title>
        <authorList>
            <person name="Haridas S."/>
            <person name="Albert R."/>
            <person name="Binder M."/>
            <person name="Bloem J."/>
            <person name="Labutti K."/>
            <person name="Salamov A."/>
            <person name="Andreopoulos B."/>
            <person name="Baker S."/>
            <person name="Barry K."/>
            <person name="Bills G."/>
            <person name="Bluhm B."/>
            <person name="Cannon C."/>
            <person name="Castanera R."/>
            <person name="Culley D."/>
            <person name="Daum C."/>
            <person name="Ezra D."/>
            <person name="Gonzalez J."/>
            <person name="Henrissat B."/>
            <person name="Kuo A."/>
            <person name="Liang C."/>
            <person name="Lipzen A."/>
            <person name="Lutzoni F."/>
            <person name="Magnuson J."/>
            <person name="Mondo S."/>
            <person name="Nolan M."/>
            <person name="Ohm R."/>
            <person name="Pangilinan J."/>
            <person name="Park H.-J."/>
            <person name="Ramirez L."/>
            <person name="Alfaro M."/>
            <person name="Sun H."/>
            <person name="Tritt A."/>
            <person name="Yoshinaga Y."/>
            <person name="Zwiers L.-H."/>
            <person name="Turgeon B."/>
            <person name="Goodwin S."/>
            <person name="Spatafora J."/>
            <person name="Crous P."/>
            <person name="Grigoriev I."/>
        </authorList>
    </citation>
    <scope>NUCLEOTIDE SEQUENCE</scope>
    <source>
        <strain evidence="2">ATCC 36951</strain>
    </source>
</reference>
<dbReference type="AlphaFoldDB" id="A0A6A6CU69"/>
<accession>A0A6A6CU69</accession>
<gene>
    <name evidence="2" type="ORF">M409DRAFT_52620</name>
</gene>
<evidence type="ECO:0000256" key="1">
    <source>
        <dbReference type="SAM" id="MobiDB-lite"/>
    </source>
</evidence>
<dbReference type="EMBL" id="ML993588">
    <property type="protein sequence ID" value="KAF2169372.1"/>
    <property type="molecule type" value="Genomic_DNA"/>
</dbReference>
<organism evidence="2 3">
    <name type="scientific">Zasmidium cellare ATCC 36951</name>
    <dbReference type="NCBI Taxonomy" id="1080233"/>
    <lineage>
        <taxon>Eukaryota</taxon>
        <taxon>Fungi</taxon>
        <taxon>Dikarya</taxon>
        <taxon>Ascomycota</taxon>
        <taxon>Pezizomycotina</taxon>
        <taxon>Dothideomycetes</taxon>
        <taxon>Dothideomycetidae</taxon>
        <taxon>Mycosphaerellales</taxon>
        <taxon>Mycosphaerellaceae</taxon>
        <taxon>Zasmidium</taxon>
    </lineage>
</organism>
<dbReference type="GeneID" id="54565394"/>
<feature type="compositionally biased region" description="Polar residues" evidence="1">
    <location>
        <begin position="98"/>
        <end position="122"/>
    </location>
</feature>
<keyword evidence="3" id="KW-1185">Reference proteome</keyword>
<dbReference type="RefSeq" id="XP_033670261.1">
    <property type="nucleotide sequence ID" value="XM_033812122.1"/>
</dbReference>
<feature type="compositionally biased region" description="Polar residues" evidence="1">
    <location>
        <begin position="39"/>
        <end position="51"/>
    </location>
</feature>
<name>A0A6A6CU69_ZASCE</name>
<evidence type="ECO:0000313" key="3">
    <source>
        <dbReference type="Proteomes" id="UP000799537"/>
    </source>
</evidence>
<proteinExistence type="predicted"/>